<dbReference type="PANTHER" id="PTHR11157:SF69">
    <property type="entry name" value="ELONGATION OF VERY LONG CHAIN FATTY ACIDS PROTEIN 7"/>
    <property type="match status" value="1"/>
</dbReference>
<comment type="caution">
    <text evidence="11">The sequence shown here is derived from an EMBL/GenBank/DDBJ whole genome shotgun (WGS) entry which is preliminary data.</text>
</comment>
<dbReference type="GO" id="GO:0034626">
    <property type="term" value="P:fatty acid elongation, polyunsaturated fatty acid"/>
    <property type="evidence" value="ECO:0007669"/>
    <property type="project" value="TreeGrafter"/>
</dbReference>
<organism evidence="11 12">
    <name type="scientific">Haemaphysalis longicornis</name>
    <name type="common">Bush tick</name>
    <dbReference type="NCBI Taxonomy" id="44386"/>
    <lineage>
        <taxon>Eukaryota</taxon>
        <taxon>Metazoa</taxon>
        <taxon>Ecdysozoa</taxon>
        <taxon>Arthropoda</taxon>
        <taxon>Chelicerata</taxon>
        <taxon>Arachnida</taxon>
        <taxon>Acari</taxon>
        <taxon>Parasitiformes</taxon>
        <taxon>Ixodida</taxon>
        <taxon>Ixodoidea</taxon>
        <taxon>Ixodidae</taxon>
        <taxon>Haemaphysalinae</taxon>
        <taxon>Haemaphysalis</taxon>
    </lineage>
</organism>
<comment type="similarity">
    <text evidence="10">Belongs to the ELO family.</text>
</comment>
<evidence type="ECO:0000313" key="11">
    <source>
        <dbReference type="EMBL" id="KAH9382374.1"/>
    </source>
</evidence>
<keyword evidence="7 10" id="KW-0443">Lipid metabolism</keyword>
<dbReference type="GO" id="GO:0009922">
    <property type="term" value="F:fatty acid elongase activity"/>
    <property type="evidence" value="ECO:0007669"/>
    <property type="project" value="UniProtKB-EC"/>
</dbReference>
<protein>
    <recommendedName>
        <fullName evidence="10">Elongation of very long chain fatty acids protein</fullName>
        <ecNumber evidence="10">2.3.1.199</ecNumber>
    </recommendedName>
    <alternativeName>
        <fullName evidence="10">Very-long-chain 3-oxoacyl-CoA synthase</fullName>
    </alternativeName>
</protein>
<dbReference type="EMBL" id="JABSTR010000011">
    <property type="protein sequence ID" value="KAH9382374.1"/>
    <property type="molecule type" value="Genomic_DNA"/>
</dbReference>
<reference evidence="11 12" key="1">
    <citation type="journal article" date="2020" name="Cell">
        <title>Large-Scale Comparative Analyses of Tick Genomes Elucidate Their Genetic Diversity and Vector Capacities.</title>
        <authorList>
            <consortium name="Tick Genome and Microbiome Consortium (TIGMIC)"/>
            <person name="Jia N."/>
            <person name="Wang J."/>
            <person name="Shi W."/>
            <person name="Du L."/>
            <person name="Sun Y."/>
            <person name="Zhan W."/>
            <person name="Jiang J.F."/>
            <person name="Wang Q."/>
            <person name="Zhang B."/>
            <person name="Ji P."/>
            <person name="Bell-Sakyi L."/>
            <person name="Cui X.M."/>
            <person name="Yuan T.T."/>
            <person name="Jiang B.G."/>
            <person name="Yang W.F."/>
            <person name="Lam T.T."/>
            <person name="Chang Q.C."/>
            <person name="Ding S.J."/>
            <person name="Wang X.J."/>
            <person name="Zhu J.G."/>
            <person name="Ruan X.D."/>
            <person name="Zhao L."/>
            <person name="Wei J.T."/>
            <person name="Ye R.Z."/>
            <person name="Que T.C."/>
            <person name="Du C.H."/>
            <person name="Zhou Y.H."/>
            <person name="Cheng J.X."/>
            <person name="Dai P.F."/>
            <person name="Guo W.B."/>
            <person name="Han X.H."/>
            <person name="Huang E.J."/>
            <person name="Li L.F."/>
            <person name="Wei W."/>
            <person name="Gao Y.C."/>
            <person name="Liu J.Z."/>
            <person name="Shao H.Z."/>
            <person name="Wang X."/>
            <person name="Wang C.C."/>
            <person name="Yang T.C."/>
            <person name="Huo Q.B."/>
            <person name="Li W."/>
            <person name="Chen H.Y."/>
            <person name="Chen S.E."/>
            <person name="Zhou L.G."/>
            <person name="Ni X.B."/>
            <person name="Tian J.H."/>
            <person name="Sheng Y."/>
            <person name="Liu T."/>
            <person name="Pan Y.S."/>
            <person name="Xia L.Y."/>
            <person name="Li J."/>
            <person name="Zhao F."/>
            <person name="Cao W.C."/>
        </authorList>
    </citation>
    <scope>NUCLEOTIDE SEQUENCE [LARGE SCALE GENOMIC DNA]</scope>
    <source>
        <strain evidence="11">HaeL-2018</strain>
    </source>
</reference>
<evidence type="ECO:0000256" key="4">
    <source>
        <dbReference type="ARBA" id="ARBA00022692"/>
    </source>
</evidence>
<keyword evidence="8 10" id="KW-0472">Membrane</keyword>
<keyword evidence="2 10" id="KW-0444">Lipid biosynthesis</keyword>
<evidence type="ECO:0000256" key="10">
    <source>
        <dbReference type="RuleBase" id="RU361115"/>
    </source>
</evidence>
<name>A0A9J6GV81_HAELO</name>
<evidence type="ECO:0000256" key="9">
    <source>
        <dbReference type="ARBA" id="ARBA00023160"/>
    </source>
</evidence>
<evidence type="ECO:0000256" key="2">
    <source>
        <dbReference type="ARBA" id="ARBA00022516"/>
    </source>
</evidence>
<proteinExistence type="inferred from homology"/>
<evidence type="ECO:0000256" key="3">
    <source>
        <dbReference type="ARBA" id="ARBA00022679"/>
    </source>
</evidence>
<dbReference type="AlphaFoldDB" id="A0A9J6GV81"/>
<dbReference type="InterPro" id="IPR002076">
    <property type="entry name" value="ELO_fam"/>
</dbReference>
<feature type="transmembrane region" description="Helical" evidence="10">
    <location>
        <begin position="120"/>
        <end position="144"/>
    </location>
</feature>
<dbReference type="GO" id="GO:0034625">
    <property type="term" value="P:fatty acid elongation, monounsaturated fatty acid"/>
    <property type="evidence" value="ECO:0007669"/>
    <property type="project" value="TreeGrafter"/>
</dbReference>
<accession>A0A9J6GV81</accession>
<comment type="subcellular location">
    <subcellularLocation>
        <location evidence="1">Membrane</location>
        <topology evidence="1">Multi-pass membrane protein</topology>
    </subcellularLocation>
</comment>
<evidence type="ECO:0000256" key="5">
    <source>
        <dbReference type="ARBA" id="ARBA00022832"/>
    </source>
</evidence>
<gene>
    <name evidence="11" type="ORF">HPB48_004870</name>
</gene>
<dbReference type="Proteomes" id="UP000821853">
    <property type="component" value="Chromosome 9"/>
</dbReference>
<keyword evidence="4 10" id="KW-0812">Transmembrane</keyword>
<keyword evidence="3 10" id="KW-0808">Transferase</keyword>
<feature type="transmembrane region" description="Helical" evidence="10">
    <location>
        <begin position="38"/>
        <end position="60"/>
    </location>
</feature>
<keyword evidence="9 10" id="KW-0275">Fatty acid biosynthesis</keyword>
<dbReference type="PANTHER" id="PTHR11157">
    <property type="entry name" value="FATTY ACID ACYL TRANSFERASE-RELATED"/>
    <property type="match status" value="1"/>
</dbReference>
<comment type="catalytic activity">
    <reaction evidence="10">
        <text>a very-long-chain acyl-CoA + malonyl-CoA + H(+) = a very-long-chain 3-oxoacyl-CoA + CO2 + CoA</text>
        <dbReference type="Rhea" id="RHEA:32727"/>
        <dbReference type="ChEBI" id="CHEBI:15378"/>
        <dbReference type="ChEBI" id="CHEBI:16526"/>
        <dbReference type="ChEBI" id="CHEBI:57287"/>
        <dbReference type="ChEBI" id="CHEBI:57384"/>
        <dbReference type="ChEBI" id="CHEBI:90725"/>
        <dbReference type="ChEBI" id="CHEBI:90736"/>
        <dbReference type="EC" id="2.3.1.199"/>
    </reaction>
</comment>
<dbReference type="GO" id="GO:0005789">
    <property type="term" value="C:endoplasmic reticulum membrane"/>
    <property type="evidence" value="ECO:0007669"/>
    <property type="project" value="TreeGrafter"/>
</dbReference>
<dbReference type="EC" id="2.3.1.199" evidence="10"/>
<evidence type="ECO:0000256" key="7">
    <source>
        <dbReference type="ARBA" id="ARBA00023098"/>
    </source>
</evidence>
<dbReference type="GO" id="GO:0042761">
    <property type="term" value="P:very long-chain fatty acid biosynthetic process"/>
    <property type="evidence" value="ECO:0007669"/>
    <property type="project" value="TreeGrafter"/>
</dbReference>
<feature type="transmembrane region" description="Helical" evidence="10">
    <location>
        <begin position="89"/>
        <end position="108"/>
    </location>
</feature>
<evidence type="ECO:0000256" key="1">
    <source>
        <dbReference type="ARBA" id="ARBA00004141"/>
    </source>
</evidence>
<sequence>MGSPVPVVTLIGFYLLLATRLGPRWMRDREPFNIRGLVVAYNVLMVALSGYFIYFAIAYAGMRRPGQSLLCWATDPSPSAENMFFLTRAWYYMLMKLGEMLDTVFFVLRKKTNHLSFLHLLHHSLALWSVWLVLTLGITGHVFLLPTAQLGCSRGHVRLLRPGRYGPSAPAQPLVEKVRDVLPRSPSSVRLPCTRSYRRWWTAECPRYWHWLVP</sequence>
<evidence type="ECO:0000256" key="8">
    <source>
        <dbReference type="ARBA" id="ARBA00023136"/>
    </source>
</evidence>
<comment type="caution">
    <text evidence="10">Lacks conserved residue(s) required for the propagation of feature annotation.</text>
</comment>
<dbReference type="Pfam" id="PF01151">
    <property type="entry name" value="ELO"/>
    <property type="match status" value="1"/>
</dbReference>
<keyword evidence="5 10" id="KW-0276">Fatty acid metabolism</keyword>
<feature type="transmembrane region" description="Helical" evidence="10">
    <location>
        <begin position="6"/>
        <end position="26"/>
    </location>
</feature>
<keyword evidence="12" id="KW-1185">Reference proteome</keyword>
<dbReference type="VEuPathDB" id="VectorBase:HLOH_054632"/>
<dbReference type="GO" id="GO:0030148">
    <property type="term" value="P:sphingolipid biosynthetic process"/>
    <property type="evidence" value="ECO:0007669"/>
    <property type="project" value="TreeGrafter"/>
</dbReference>
<evidence type="ECO:0000313" key="12">
    <source>
        <dbReference type="Proteomes" id="UP000821853"/>
    </source>
</evidence>
<keyword evidence="6 10" id="KW-1133">Transmembrane helix</keyword>
<dbReference type="OrthoDB" id="434092at2759"/>
<dbReference type="GO" id="GO:0019367">
    <property type="term" value="P:fatty acid elongation, saturated fatty acid"/>
    <property type="evidence" value="ECO:0007669"/>
    <property type="project" value="TreeGrafter"/>
</dbReference>
<evidence type="ECO:0000256" key="6">
    <source>
        <dbReference type="ARBA" id="ARBA00022989"/>
    </source>
</evidence>